<feature type="transmembrane region" description="Helical" evidence="1">
    <location>
        <begin position="218"/>
        <end position="237"/>
    </location>
</feature>
<reference evidence="2 3" key="1">
    <citation type="submission" date="2016-12" db="EMBL/GenBank/DDBJ databases">
        <title>The whole genome sequencing and assembly of Bacillus cohnii DSM 6307T strain.</title>
        <authorList>
            <person name="Lee Y.-J."/>
            <person name="Yi H."/>
            <person name="Bahn Y.-S."/>
            <person name="Kim J.F."/>
            <person name="Lee D.-W."/>
        </authorList>
    </citation>
    <scope>NUCLEOTIDE SEQUENCE [LARGE SCALE GENOMIC DNA]</scope>
    <source>
        <strain evidence="2 3">DSM 6307</strain>
    </source>
</reference>
<proteinExistence type="predicted"/>
<gene>
    <name evidence="2" type="ORF">BC6307_03490</name>
</gene>
<organism evidence="2 3">
    <name type="scientific">Sutcliffiella cohnii</name>
    <dbReference type="NCBI Taxonomy" id="33932"/>
    <lineage>
        <taxon>Bacteria</taxon>
        <taxon>Bacillati</taxon>
        <taxon>Bacillota</taxon>
        <taxon>Bacilli</taxon>
        <taxon>Bacillales</taxon>
        <taxon>Bacillaceae</taxon>
        <taxon>Sutcliffiella</taxon>
    </lineage>
</organism>
<dbReference type="AlphaFoldDB" id="A0A223KLL7"/>
<accession>A0A223KLL7</accession>
<dbReference type="Proteomes" id="UP000215224">
    <property type="component" value="Chromosome"/>
</dbReference>
<keyword evidence="1" id="KW-0472">Membrane</keyword>
<feature type="transmembrane region" description="Helical" evidence="1">
    <location>
        <begin position="171"/>
        <end position="198"/>
    </location>
</feature>
<feature type="transmembrane region" description="Helical" evidence="1">
    <location>
        <begin position="116"/>
        <end position="134"/>
    </location>
</feature>
<dbReference type="InterPro" id="IPR025576">
    <property type="entry name" value="YwiC"/>
</dbReference>
<dbReference type="STRING" id="1314751.GCA_001591425_02551"/>
<evidence type="ECO:0000313" key="2">
    <source>
        <dbReference type="EMBL" id="AST90399.1"/>
    </source>
</evidence>
<keyword evidence="3" id="KW-1185">Reference proteome</keyword>
<evidence type="ECO:0008006" key="4">
    <source>
        <dbReference type="Google" id="ProtNLM"/>
    </source>
</evidence>
<name>A0A223KLL7_9BACI</name>
<sequence length="238" mass="27891">MKLVLPKQHGAWAMLLIPFLLSAFIGNASILHIPLFLGWLLLYLSTYPLLMAIKKKKPSLHWKWFFYYAFPALLFLIIVLYYHFPLFYFGVSLIPFFLINIYFARQKNERALLNDISAIIVFCIAGLASYHVGVEGIDRTAWLLFMFNFLFFVGSTFYVKTMIREKNNRKYLFISWGYHIIAVVGMLFINPLLIIAFIPSLFRAFYFYGKSLSIMKLGIYEIINSALFFFTILLVFLK</sequence>
<keyword evidence="1" id="KW-1133">Transmembrane helix</keyword>
<feature type="transmembrane region" description="Helical" evidence="1">
    <location>
        <begin position="12"/>
        <end position="30"/>
    </location>
</feature>
<dbReference type="KEGG" id="bcoh:BC6307_03490"/>
<feature type="transmembrane region" description="Helical" evidence="1">
    <location>
        <begin position="65"/>
        <end position="81"/>
    </location>
</feature>
<feature type="transmembrane region" description="Helical" evidence="1">
    <location>
        <begin position="87"/>
        <end position="104"/>
    </location>
</feature>
<dbReference type="RefSeq" id="WP_066416705.1">
    <property type="nucleotide sequence ID" value="NZ_CP018866.1"/>
</dbReference>
<keyword evidence="1" id="KW-0812">Transmembrane</keyword>
<dbReference type="Pfam" id="PF14256">
    <property type="entry name" value="YwiC"/>
    <property type="match status" value="1"/>
</dbReference>
<protein>
    <recommendedName>
        <fullName evidence="4">YwiC-like family protein</fullName>
    </recommendedName>
</protein>
<evidence type="ECO:0000313" key="3">
    <source>
        <dbReference type="Proteomes" id="UP000215224"/>
    </source>
</evidence>
<dbReference type="EMBL" id="CP018866">
    <property type="protein sequence ID" value="AST90399.1"/>
    <property type="molecule type" value="Genomic_DNA"/>
</dbReference>
<evidence type="ECO:0000256" key="1">
    <source>
        <dbReference type="SAM" id="Phobius"/>
    </source>
</evidence>
<feature type="transmembrane region" description="Helical" evidence="1">
    <location>
        <begin position="140"/>
        <end position="159"/>
    </location>
</feature>